<evidence type="ECO:0000259" key="8">
    <source>
        <dbReference type="PROSITE" id="PS50119"/>
    </source>
</evidence>
<keyword evidence="2 4" id="KW-0863">Zinc-finger</keyword>
<keyword evidence="1" id="KW-0479">Metal-binding</keyword>
<dbReference type="GO" id="GO:0008270">
    <property type="term" value="F:zinc ion binding"/>
    <property type="evidence" value="ECO:0007669"/>
    <property type="project" value="UniProtKB-KW"/>
</dbReference>
<dbReference type="Gene3D" id="3.30.40.10">
    <property type="entry name" value="Zinc/RING finger domain, C3HC4 (zinc finger)"/>
    <property type="match status" value="1"/>
</dbReference>
<dbReference type="InterPro" id="IPR003879">
    <property type="entry name" value="Butyrophylin_SPRY"/>
</dbReference>
<feature type="domain" description="B30.2/SPRY" evidence="9">
    <location>
        <begin position="513"/>
        <end position="688"/>
    </location>
</feature>
<dbReference type="Gene3D" id="2.60.120.920">
    <property type="match status" value="1"/>
</dbReference>
<keyword evidence="6" id="KW-0732">Signal</keyword>
<dbReference type="GO" id="GO:0016567">
    <property type="term" value="P:protein ubiquitination"/>
    <property type="evidence" value="ECO:0007669"/>
    <property type="project" value="InterPro"/>
</dbReference>
<evidence type="ECO:0000259" key="10">
    <source>
        <dbReference type="PROSITE" id="PS50835"/>
    </source>
</evidence>
<dbReference type="InterPro" id="IPR043136">
    <property type="entry name" value="B30.2/SPRY_sf"/>
</dbReference>
<accession>A0AAD5AX44</accession>
<dbReference type="SMART" id="SM00184">
    <property type="entry name" value="RING"/>
    <property type="match status" value="1"/>
</dbReference>
<dbReference type="AlphaFoldDB" id="A0AAD5AX44"/>
<dbReference type="SMART" id="SM00336">
    <property type="entry name" value="BBOX"/>
    <property type="match status" value="1"/>
</dbReference>
<proteinExistence type="predicted"/>
<dbReference type="Pfam" id="PF07686">
    <property type="entry name" value="V-set"/>
    <property type="match status" value="1"/>
</dbReference>
<dbReference type="InterPro" id="IPR001870">
    <property type="entry name" value="B30.2/SPRY"/>
</dbReference>
<dbReference type="Pfam" id="PF13923">
    <property type="entry name" value="zf-C3HC4_2"/>
    <property type="match status" value="1"/>
</dbReference>
<dbReference type="InterPro" id="IPR036179">
    <property type="entry name" value="Ig-like_dom_sf"/>
</dbReference>
<dbReference type="PROSITE" id="PS50188">
    <property type="entry name" value="B302_SPRY"/>
    <property type="match status" value="1"/>
</dbReference>
<dbReference type="SUPFAM" id="SSF49899">
    <property type="entry name" value="Concanavalin A-like lectins/glucanases"/>
    <property type="match status" value="1"/>
</dbReference>
<organism evidence="11 12">
    <name type="scientific">Silurus asotus</name>
    <name type="common">Amur catfish</name>
    <name type="synonym">Parasilurus asotus</name>
    <dbReference type="NCBI Taxonomy" id="30991"/>
    <lineage>
        <taxon>Eukaryota</taxon>
        <taxon>Metazoa</taxon>
        <taxon>Chordata</taxon>
        <taxon>Craniata</taxon>
        <taxon>Vertebrata</taxon>
        <taxon>Euteleostomi</taxon>
        <taxon>Actinopterygii</taxon>
        <taxon>Neopterygii</taxon>
        <taxon>Teleostei</taxon>
        <taxon>Ostariophysi</taxon>
        <taxon>Siluriformes</taxon>
        <taxon>Siluridae</taxon>
        <taxon>Silurus</taxon>
    </lineage>
</organism>
<dbReference type="SUPFAM" id="SSF48726">
    <property type="entry name" value="Immunoglobulin"/>
    <property type="match status" value="2"/>
</dbReference>
<dbReference type="Proteomes" id="UP001205998">
    <property type="component" value="Unassembled WGS sequence"/>
</dbReference>
<dbReference type="Gene3D" id="2.60.40.10">
    <property type="entry name" value="Immunoglobulins"/>
    <property type="match status" value="2"/>
</dbReference>
<dbReference type="Pfam" id="PF00643">
    <property type="entry name" value="zf-B_box"/>
    <property type="match status" value="1"/>
</dbReference>
<dbReference type="PANTHER" id="PTHR24103">
    <property type="entry name" value="E3 UBIQUITIN-PROTEIN LIGASE TRIM"/>
    <property type="match status" value="1"/>
</dbReference>
<evidence type="ECO:0000256" key="3">
    <source>
        <dbReference type="ARBA" id="ARBA00022833"/>
    </source>
</evidence>
<feature type="signal peptide" evidence="6">
    <location>
        <begin position="1"/>
        <end position="20"/>
    </location>
</feature>
<comment type="caution">
    <text evidence="11">The sequence shown here is derived from an EMBL/GenBank/DDBJ whole genome shotgun (WGS) entry which is preliminary data.</text>
</comment>
<feature type="chain" id="PRO_5042094954" evidence="6">
    <location>
        <begin position="21"/>
        <end position="688"/>
    </location>
</feature>
<evidence type="ECO:0000256" key="6">
    <source>
        <dbReference type="SAM" id="SignalP"/>
    </source>
</evidence>
<keyword evidence="5" id="KW-0175">Coiled coil</keyword>
<evidence type="ECO:0000256" key="4">
    <source>
        <dbReference type="PROSITE-ProRule" id="PRU00024"/>
    </source>
</evidence>
<dbReference type="SUPFAM" id="SSF57845">
    <property type="entry name" value="B-box zinc-binding domain"/>
    <property type="match status" value="1"/>
</dbReference>
<dbReference type="PROSITE" id="PS00518">
    <property type="entry name" value="ZF_RING_1"/>
    <property type="match status" value="1"/>
</dbReference>
<dbReference type="SUPFAM" id="SSF57850">
    <property type="entry name" value="RING/U-box"/>
    <property type="match status" value="1"/>
</dbReference>
<reference evidence="11" key="1">
    <citation type="submission" date="2018-07" db="EMBL/GenBank/DDBJ databases">
        <title>Comparative genomics of catfishes provides insights into carnivory and benthic adaptation.</title>
        <authorList>
            <person name="Zhang Y."/>
            <person name="Wang D."/>
            <person name="Peng Z."/>
            <person name="Zheng S."/>
            <person name="Shao F."/>
            <person name="Tao W."/>
        </authorList>
    </citation>
    <scope>NUCLEOTIDE SEQUENCE</scope>
    <source>
        <strain evidence="11">Chongqing</strain>
    </source>
</reference>
<dbReference type="InterPro" id="IPR003613">
    <property type="entry name" value="Ubox_domain"/>
</dbReference>
<evidence type="ECO:0000256" key="1">
    <source>
        <dbReference type="ARBA" id="ARBA00022723"/>
    </source>
</evidence>
<protein>
    <submittedName>
        <fullName evidence="11">Uncharacterized protein</fullName>
    </submittedName>
</protein>
<evidence type="ECO:0000259" key="7">
    <source>
        <dbReference type="PROSITE" id="PS50089"/>
    </source>
</evidence>
<evidence type="ECO:0000313" key="11">
    <source>
        <dbReference type="EMBL" id="KAI5623645.1"/>
    </source>
</evidence>
<feature type="domain" description="Ig-like" evidence="10">
    <location>
        <begin position="120"/>
        <end position="217"/>
    </location>
</feature>
<dbReference type="InterPro" id="IPR013083">
    <property type="entry name" value="Znf_RING/FYVE/PHD"/>
</dbReference>
<dbReference type="PRINTS" id="PR01407">
    <property type="entry name" value="BUTYPHLNCDUF"/>
</dbReference>
<dbReference type="InterPro" id="IPR000315">
    <property type="entry name" value="Znf_B-box"/>
</dbReference>
<keyword evidence="3" id="KW-0862">Zinc</keyword>
<dbReference type="PROSITE" id="PS50835">
    <property type="entry name" value="IG_LIKE"/>
    <property type="match status" value="1"/>
</dbReference>
<dbReference type="SMART" id="SM00409">
    <property type="entry name" value="IG"/>
    <property type="match status" value="1"/>
</dbReference>
<dbReference type="PROSITE" id="PS50089">
    <property type="entry name" value="ZF_RING_2"/>
    <property type="match status" value="1"/>
</dbReference>
<dbReference type="CDD" id="cd05716">
    <property type="entry name" value="IgV_pIgR_like"/>
    <property type="match status" value="1"/>
</dbReference>
<feature type="domain" description="B box-type" evidence="8">
    <location>
        <begin position="316"/>
        <end position="356"/>
    </location>
</feature>
<dbReference type="InterPro" id="IPR013320">
    <property type="entry name" value="ConA-like_dom_sf"/>
</dbReference>
<dbReference type="EMBL" id="MU551601">
    <property type="protein sequence ID" value="KAI5623645.1"/>
    <property type="molecule type" value="Genomic_DNA"/>
</dbReference>
<evidence type="ECO:0000256" key="2">
    <source>
        <dbReference type="ARBA" id="ARBA00022771"/>
    </source>
</evidence>
<dbReference type="GO" id="GO:0004842">
    <property type="term" value="F:ubiquitin-protein transferase activity"/>
    <property type="evidence" value="ECO:0007669"/>
    <property type="project" value="InterPro"/>
</dbReference>
<dbReference type="InterPro" id="IPR013106">
    <property type="entry name" value="Ig_V-set"/>
</dbReference>
<dbReference type="SMART" id="SM00504">
    <property type="entry name" value="Ubox"/>
    <property type="match status" value="1"/>
</dbReference>
<feature type="coiled-coil region" evidence="5">
    <location>
        <begin position="364"/>
        <end position="391"/>
    </location>
</feature>
<dbReference type="Gene3D" id="3.30.160.60">
    <property type="entry name" value="Classic Zinc Finger"/>
    <property type="match status" value="1"/>
</dbReference>
<sequence>MKIQLLLITTFYLISGPVYCLDVTGFPGGHVIIDFKHKINLRSPAIFCKLNPENQCERIIEARGTEWIRDGHQGRFTLISTDRSLTLIIRTLRVQDTGLYQVGDQIVWNQDINLKLNRDPCCSEMKSVAGSLGQNVMISCSYPEEFKINTKSFYKQNNRSLTEIIRTSGAEQHQDSRFSISDDVRNKVFSVNINDVREDDGGVYFCAVVTDETEIISHSLFTKIYLQITAMASSHGNLEENLMCSICIDIFRDPVVLPCSHSFCRECLERNWTSKLVKECPNCRTTIKGTLVKNLALKGACDCFIMEKRRRTSAQNQGVFCDVHSLKHELFCTDDQKLVCLKCVTEEHKKHNFCTIEKAADEHKNKLQKPLQELESKLQSLNSKRSSFSTAATKLQLQGQQTEAQIKAEFVKICEFLREEENARLSALRSEQNTKRQRIIEKIAEVNISETSISERIKSIQDDMGRDESLFLHVSILSAVYTRVLFRRKQRVEITVPDTKLVSDSGIDMAKHMGNLRYMVWEKMKPICSYYPVILDPYTKTPNLEVSSDLTSVSCTGLALQNSLPKIISSCYILGSGGFSSGVHTWQVEVGGCEMWALGVVTESAKKKKNLSDCLANVYYINSKYSWNPVAPKIMKVCVFLDMTKRCVIFSDPDTNVTIKTCIYVSDEKLYPCFFPLSKIPMKILPSR</sequence>
<dbReference type="PROSITE" id="PS50119">
    <property type="entry name" value="ZF_BBOX"/>
    <property type="match status" value="1"/>
</dbReference>
<dbReference type="CDD" id="cd19769">
    <property type="entry name" value="Bbox2_TRIM16-like"/>
    <property type="match status" value="1"/>
</dbReference>
<keyword evidence="12" id="KW-1185">Reference proteome</keyword>
<feature type="domain" description="RING-type" evidence="7">
    <location>
        <begin position="244"/>
        <end position="284"/>
    </location>
</feature>
<dbReference type="InterPro" id="IPR050143">
    <property type="entry name" value="TRIM/RBCC"/>
</dbReference>
<dbReference type="InterPro" id="IPR017907">
    <property type="entry name" value="Znf_RING_CS"/>
</dbReference>
<evidence type="ECO:0000259" key="9">
    <source>
        <dbReference type="PROSITE" id="PS50188"/>
    </source>
</evidence>
<dbReference type="InterPro" id="IPR007110">
    <property type="entry name" value="Ig-like_dom"/>
</dbReference>
<dbReference type="InterPro" id="IPR013783">
    <property type="entry name" value="Ig-like_fold"/>
</dbReference>
<evidence type="ECO:0000256" key="5">
    <source>
        <dbReference type="SAM" id="Coils"/>
    </source>
</evidence>
<evidence type="ECO:0000313" key="12">
    <source>
        <dbReference type="Proteomes" id="UP001205998"/>
    </source>
</evidence>
<name>A0AAD5AX44_SILAS</name>
<dbReference type="InterPro" id="IPR003599">
    <property type="entry name" value="Ig_sub"/>
</dbReference>
<gene>
    <name evidence="11" type="ORF">C0J50_16831</name>
</gene>
<dbReference type="InterPro" id="IPR001841">
    <property type="entry name" value="Znf_RING"/>
</dbReference>